<dbReference type="Proteomes" id="UP000006902">
    <property type="component" value="Chromosome"/>
</dbReference>
<evidence type="ECO:0000313" key="3">
    <source>
        <dbReference type="Proteomes" id="UP000006902"/>
    </source>
</evidence>
<reference evidence="3" key="1">
    <citation type="journal article" date="2010" name="BMC Genomics">
        <title>Comparative genomic and proteomic analyses of two Mycoplasma agalactiae strains: clues to the macro- and micro-events that are shaping mycoplasma diversity.</title>
        <authorList>
            <person name="Nouvel L.X."/>
            <person name="Sirand-Pugnet P."/>
            <person name="Marenda M.S."/>
            <person name="Sagne E."/>
            <person name="Barbe V."/>
            <person name="Mangenot S."/>
            <person name="Schenowitz C."/>
            <person name="Jacob D."/>
            <person name="Barre A."/>
            <person name="Claverol S."/>
            <person name="Blanchard A."/>
            <person name="Citti C."/>
        </authorList>
    </citation>
    <scope>NUCLEOTIDE SEQUENCE [LARGE SCALE GENOMIC DNA]</scope>
    <source>
        <strain evidence="3">5632</strain>
    </source>
</reference>
<dbReference type="eggNOG" id="ENOG5030NGU">
    <property type="taxonomic scope" value="Bacteria"/>
</dbReference>
<proteinExistence type="predicted"/>
<name>D3VQY4_MYCAA</name>
<organism evidence="2 3">
    <name type="scientific">Mycoplasmopsis agalactiae</name>
    <name type="common">Mycoplasma agalactiae</name>
    <dbReference type="NCBI Taxonomy" id="2110"/>
    <lineage>
        <taxon>Bacteria</taxon>
        <taxon>Bacillati</taxon>
        <taxon>Mycoplasmatota</taxon>
        <taxon>Mycoplasmoidales</taxon>
        <taxon>Metamycoplasmataceae</taxon>
        <taxon>Mycoplasmopsis</taxon>
    </lineage>
</organism>
<keyword evidence="1" id="KW-0175">Coiled coil</keyword>
<dbReference type="OrthoDB" id="398722at2"/>
<evidence type="ECO:0000313" key="2">
    <source>
        <dbReference type="EMBL" id="CBH40731.1"/>
    </source>
</evidence>
<dbReference type="EMBL" id="FP671138">
    <property type="protein sequence ID" value="CBH40731.1"/>
    <property type="molecule type" value="Genomic_DNA"/>
</dbReference>
<protein>
    <submittedName>
        <fullName evidence="2">Uncharacterized protein</fullName>
    </submittedName>
</protein>
<dbReference type="RefSeq" id="WP_013022109.1">
    <property type="nucleotide sequence ID" value="NC_013948.1"/>
</dbReference>
<feature type="coiled-coil region" evidence="1">
    <location>
        <begin position="173"/>
        <end position="207"/>
    </location>
</feature>
<accession>D3VQY4</accession>
<dbReference type="KEGG" id="mal:MAGa5210"/>
<sequence>MNRKLVNSFIAGGLSISLVFASAQCGKLNEFKSEDAAKFNKEFRNKAIAKINSIFDKEKHAYSLSQMLKFEDGTNKWIFGNDKVDFEIKSEISNVFILNSEPLNEFKKKNIKEPKNIDKKKLAKLEKKAQDEHKKEVKAFDKEFDLVKLVILENIFKIFEQKFNEISKNEAKQKAFAKQIKKLDDAIKELKANLKSEGDKVSAYEKILTSENWGSLLTLIKA</sequence>
<dbReference type="AlphaFoldDB" id="D3VQY4"/>
<evidence type="ECO:0000256" key="1">
    <source>
        <dbReference type="SAM" id="Coils"/>
    </source>
</evidence>
<gene>
    <name evidence="2" type="ordered locus">MAGa5210</name>
</gene>